<organism evidence="3 4">
    <name type="scientific">Shewanella gelidii</name>
    <dbReference type="NCBI Taxonomy" id="1642821"/>
    <lineage>
        <taxon>Bacteria</taxon>
        <taxon>Pseudomonadati</taxon>
        <taxon>Pseudomonadota</taxon>
        <taxon>Gammaproteobacteria</taxon>
        <taxon>Alteromonadales</taxon>
        <taxon>Shewanellaceae</taxon>
        <taxon>Shewanella</taxon>
    </lineage>
</organism>
<feature type="transmembrane region" description="Helical" evidence="2">
    <location>
        <begin position="6"/>
        <end position="28"/>
    </location>
</feature>
<evidence type="ECO:0000313" key="3">
    <source>
        <dbReference type="EMBL" id="GGI90212.1"/>
    </source>
</evidence>
<proteinExistence type="predicted"/>
<dbReference type="EMBL" id="BMPZ01000010">
    <property type="protein sequence ID" value="GGI90212.1"/>
    <property type="molecule type" value="Genomic_DNA"/>
</dbReference>
<feature type="coiled-coil region" evidence="1">
    <location>
        <begin position="36"/>
        <end position="63"/>
    </location>
</feature>
<keyword evidence="2" id="KW-1133">Transmembrane helix</keyword>
<keyword evidence="2" id="KW-0812">Transmembrane</keyword>
<comment type="caution">
    <text evidence="3">The sequence shown here is derived from an EMBL/GenBank/DDBJ whole genome shotgun (WGS) entry which is preliminary data.</text>
</comment>
<dbReference type="Proteomes" id="UP000613743">
    <property type="component" value="Unassembled WGS sequence"/>
</dbReference>
<keyword evidence="4" id="KW-1185">Reference proteome</keyword>
<sequence>MENDYVIFALVVLLVIGSTATELFKSYLKTKAQTRNKDNDSAVAELKQENNQLRERIQVLEKIVTEDSHQLKTEINRL</sequence>
<protein>
    <recommendedName>
        <fullName evidence="5">Phage shock protein B</fullName>
    </recommendedName>
</protein>
<evidence type="ECO:0008006" key="5">
    <source>
        <dbReference type="Google" id="ProtNLM"/>
    </source>
</evidence>
<name>A0A917JW64_9GAMM</name>
<evidence type="ECO:0000256" key="1">
    <source>
        <dbReference type="SAM" id="Coils"/>
    </source>
</evidence>
<dbReference type="AlphaFoldDB" id="A0A917JW64"/>
<reference evidence="3" key="1">
    <citation type="journal article" date="2014" name="Int. J. Syst. Evol. Microbiol.">
        <title>Complete genome sequence of Corynebacterium casei LMG S-19264T (=DSM 44701T), isolated from a smear-ripened cheese.</title>
        <authorList>
            <consortium name="US DOE Joint Genome Institute (JGI-PGF)"/>
            <person name="Walter F."/>
            <person name="Albersmeier A."/>
            <person name="Kalinowski J."/>
            <person name="Ruckert C."/>
        </authorList>
    </citation>
    <scope>NUCLEOTIDE SEQUENCE</scope>
    <source>
        <strain evidence="3">JCM 30804</strain>
    </source>
</reference>
<evidence type="ECO:0000313" key="4">
    <source>
        <dbReference type="Proteomes" id="UP000613743"/>
    </source>
</evidence>
<keyword evidence="1" id="KW-0175">Coiled coil</keyword>
<gene>
    <name evidence="3" type="ORF">GCM10009332_29490</name>
</gene>
<keyword evidence="2" id="KW-0472">Membrane</keyword>
<accession>A0A917JW64</accession>
<reference evidence="3" key="2">
    <citation type="submission" date="2020-09" db="EMBL/GenBank/DDBJ databases">
        <authorList>
            <person name="Sun Q."/>
            <person name="Ohkuma M."/>
        </authorList>
    </citation>
    <scope>NUCLEOTIDE SEQUENCE</scope>
    <source>
        <strain evidence="3">JCM 30804</strain>
    </source>
</reference>
<dbReference type="RefSeq" id="WP_188922322.1">
    <property type="nucleotide sequence ID" value="NZ_BMPZ01000010.1"/>
</dbReference>
<evidence type="ECO:0000256" key="2">
    <source>
        <dbReference type="SAM" id="Phobius"/>
    </source>
</evidence>